<comment type="caution">
    <text evidence="15">The sequence shown here is derived from an EMBL/GenBank/DDBJ whole genome shotgun (WGS) entry which is preliminary data.</text>
</comment>
<evidence type="ECO:0000256" key="12">
    <source>
        <dbReference type="RuleBase" id="RU362081"/>
    </source>
</evidence>
<keyword evidence="9 12" id="KW-0472">Membrane</keyword>
<dbReference type="InterPro" id="IPR023214">
    <property type="entry name" value="HAD_sf"/>
</dbReference>
<dbReference type="InterPro" id="IPR036412">
    <property type="entry name" value="HAD-like_sf"/>
</dbReference>
<dbReference type="InterPro" id="IPR023299">
    <property type="entry name" value="ATPase_P-typ_cyto_dom_N"/>
</dbReference>
<dbReference type="Gene3D" id="2.70.150.10">
    <property type="entry name" value="Calcium-transporting ATPase, cytoplasmic transduction domain A"/>
    <property type="match status" value="1"/>
</dbReference>
<keyword evidence="7" id="KW-1278">Translocase</keyword>
<keyword evidence="6 12" id="KW-0067">ATP-binding</keyword>
<evidence type="ECO:0000256" key="5">
    <source>
        <dbReference type="ARBA" id="ARBA00022741"/>
    </source>
</evidence>
<dbReference type="SUPFAM" id="SSF56784">
    <property type="entry name" value="HAD-like"/>
    <property type="match status" value="1"/>
</dbReference>
<gene>
    <name evidence="15" type="ORF">C7453_1126</name>
    <name evidence="14" type="ORF">HLH32_16900</name>
</gene>
<sequence>MSVTVSFQVGGMSCAACAARIEKVLNRQDGVTATVNFATERAQVVLENPATPIDSVVAAVRKAGFDVAERSIDLSLSGMSCAACAARIEKILNTLPMTRAAVNFATERAHIVFVPGIVEPETFITRIEKAGFGAKRLDDGVREDPQAERAETWIAERNLFILTAVLSLPFFVQMLGMLAGHMAMMPGWLQLVFATPVQVFCAWHLYRRAWNALRGGSANMDVLVVLGTGIAYGFSAVVVLFQLHQPVYFEASASILTLISLGKLMETRAKNRASAGIERLLQLQPPVAHVESGGDVIDRPVADLRVGDIVVIRPGESVPVDATVIEGASDINESMLTGESMPVLKKPEDRVFGGTLNENGVLRARATGVGADTALAHIVRMVEQAQGSKARVQRLADRVSNIFVPTVVALALITFLAGWGVTGNAIWALVSAVSVLVIACPCSLGLATPTAIMVGTGLGARSGILFRNADALEQAEKLTTIIVDKTGTLTQGRPTVSDLHPAPGSREAELLDVAYALERDSEHPLARAIVDHARAAHSAERVVVDFQAVAGLGVTAMLDGAVARLGSPRFLAEAGLTVDDALVGRLESEGKTVIGVALAARVLGYIALADRLRPDAVATVTALKQAGIRVVMLTGDNQRAAAIVAKQVGVDDYLAGVLPGHKAEGVERYRAQGGVVGMVGDGINDAPALAAADVGFAIGGGSAIALETADVVLMNSELTSVLDAISLSRATLSKIRQNLFFAFIYNILGLPLAALGMLNPIVAGAAMAMSSVSVVSNSLLLNRWKPSVRPRDVRRGAA</sequence>
<evidence type="ECO:0000256" key="3">
    <source>
        <dbReference type="ARBA" id="ARBA00022692"/>
    </source>
</evidence>
<dbReference type="NCBIfam" id="TIGR01494">
    <property type="entry name" value="ATPase_P-type"/>
    <property type="match status" value="1"/>
</dbReference>
<dbReference type="GO" id="GO:0005507">
    <property type="term" value="F:copper ion binding"/>
    <property type="evidence" value="ECO:0007669"/>
    <property type="project" value="TreeGrafter"/>
</dbReference>
<feature type="transmembrane region" description="Helical" evidence="12">
    <location>
        <begin position="218"/>
        <end position="241"/>
    </location>
</feature>
<evidence type="ECO:0000259" key="13">
    <source>
        <dbReference type="PROSITE" id="PS50846"/>
    </source>
</evidence>
<dbReference type="InterPro" id="IPR059000">
    <property type="entry name" value="ATPase_P-type_domA"/>
</dbReference>
<dbReference type="Pfam" id="PF00122">
    <property type="entry name" value="E1-E2_ATPase"/>
    <property type="match status" value="1"/>
</dbReference>
<evidence type="ECO:0000313" key="15">
    <source>
        <dbReference type="EMBL" id="RDI36125.1"/>
    </source>
</evidence>
<proteinExistence type="inferred from homology"/>
<evidence type="ECO:0000313" key="16">
    <source>
        <dbReference type="Proteomes" id="UP000254958"/>
    </source>
</evidence>
<reference evidence="14 17" key="2">
    <citation type="submission" date="2020-04" db="EMBL/GenBank/DDBJ databases">
        <title>Description of novel Gluconacetobacter.</title>
        <authorList>
            <person name="Sombolestani A."/>
        </authorList>
    </citation>
    <scope>NUCLEOTIDE SEQUENCE [LARGE SCALE GENOMIC DNA]</scope>
    <source>
        <strain evidence="14 17">LMG 1382</strain>
    </source>
</reference>
<keyword evidence="12" id="KW-1003">Cell membrane</keyword>
<dbReference type="Gene3D" id="3.30.70.100">
    <property type="match status" value="2"/>
</dbReference>
<evidence type="ECO:0000256" key="2">
    <source>
        <dbReference type="ARBA" id="ARBA00006024"/>
    </source>
</evidence>
<dbReference type="PRINTS" id="PR00119">
    <property type="entry name" value="CATATPASE"/>
</dbReference>
<comment type="catalytic activity">
    <reaction evidence="11">
        <text>Cu(2+)(in) + ATP + H2O = Cu(2+)(out) + ADP + phosphate + H(+)</text>
        <dbReference type="Rhea" id="RHEA:10376"/>
        <dbReference type="ChEBI" id="CHEBI:15377"/>
        <dbReference type="ChEBI" id="CHEBI:15378"/>
        <dbReference type="ChEBI" id="CHEBI:29036"/>
        <dbReference type="ChEBI" id="CHEBI:30616"/>
        <dbReference type="ChEBI" id="CHEBI:43474"/>
        <dbReference type="ChEBI" id="CHEBI:456216"/>
        <dbReference type="EC" id="7.2.2.9"/>
    </reaction>
</comment>
<dbReference type="GO" id="GO:0055070">
    <property type="term" value="P:copper ion homeostasis"/>
    <property type="evidence" value="ECO:0007669"/>
    <property type="project" value="TreeGrafter"/>
</dbReference>
<keyword evidence="4 12" id="KW-0479">Metal-binding</keyword>
<feature type="domain" description="HMA" evidence="13">
    <location>
        <begin position="3"/>
        <end position="68"/>
    </location>
</feature>
<keyword evidence="5 12" id="KW-0547">Nucleotide-binding</keyword>
<name>A0A370FXE0_GLULI</name>
<dbReference type="Gene3D" id="3.40.1110.10">
    <property type="entry name" value="Calcium-transporting ATPase, cytoplasmic domain N"/>
    <property type="match status" value="1"/>
</dbReference>
<evidence type="ECO:0000313" key="17">
    <source>
        <dbReference type="Proteomes" id="UP000562982"/>
    </source>
</evidence>
<evidence type="ECO:0000256" key="8">
    <source>
        <dbReference type="ARBA" id="ARBA00022989"/>
    </source>
</evidence>
<dbReference type="InterPro" id="IPR044492">
    <property type="entry name" value="P_typ_ATPase_HD_dom"/>
</dbReference>
<dbReference type="NCBIfam" id="TIGR01511">
    <property type="entry name" value="ATPase-IB1_Cu"/>
    <property type="match status" value="1"/>
</dbReference>
<feature type="transmembrane region" description="Helical" evidence="12">
    <location>
        <begin position="425"/>
        <end position="447"/>
    </location>
</feature>
<keyword evidence="3 12" id="KW-0812">Transmembrane</keyword>
<dbReference type="GO" id="GO:0012505">
    <property type="term" value="C:endomembrane system"/>
    <property type="evidence" value="ECO:0007669"/>
    <property type="project" value="UniProtKB-SubCell"/>
</dbReference>
<dbReference type="InterPro" id="IPR018303">
    <property type="entry name" value="ATPase_P-typ_P_site"/>
</dbReference>
<dbReference type="PROSITE" id="PS00154">
    <property type="entry name" value="ATPASE_E1_E2"/>
    <property type="match status" value="1"/>
</dbReference>
<comment type="similarity">
    <text evidence="2 12">Belongs to the cation transport ATPase (P-type) (TC 3.A.3) family. Type IB subfamily.</text>
</comment>
<keyword evidence="8 12" id="KW-1133">Transmembrane helix</keyword>
<dbReference type="SUPFAM" id="SSF81653">
    <property type="entry name" value="Calcium ATPase, transduction domain A"/>
    <property type="match status" value="1"/>
</dbReference>
<dbReference type="EC" id="7.2.2.9" evidence="10"/>
<evidence type="ECO:0000256" key="9">
    <source>
        <dbReference type="ARBA" id="ARBA00023136"/>
    </source>
</evidence>
<evidence type="ECO:0000256" key="10">
    <source>
        <dbReference type="ARBA" id="ARBA00038904"/>
    </source>
</evidence>
<evidence type="ECO:0000256" key="1">
    <source>
        <dbReference type="ARBA" id="ARBA00004127"/>
    </source>
</evidence>
<dbReference type="PROSITE" id="PS50846">
    <property type="entry name" value="HMA_2"/>
    <property type="match status" value="2"/>
</dbReference>
<dbReference type="Pfam" id="PF00403">
    <property type="entry name" value="HMA"/>
    <property type="match status" value="2"/>
</dbReference>
<dbReference type="InterPro" id="IPR036163">
    <property type="entry name" value="HMA_dom_sf"/>
</dbReference>
<comment type="subcellular location">
    <subcellularLocation>
        <location evidence="12">Cell membrane</location>
    </subcellularLocation>
    <subcellularLocation>
        <location evidence="1">Endomembrane system</location>
        <topology evidence="1">Multi-pass membrane protein</topology>
    </subcellularLocation>
</comment>
<feature type="transmembrane region" description="Helical" evidence="12">
    <location>
        <begin position="399"/>
        <end position="419"/>
    </location>
</feature>
<dbReference type="GO" id="GO:0043682">
    <property type="term" value="F:P-type divalent copper transporter activity"/>
    <property type="evidence" value="ECO:0007669"/>
    <property type="project" value="UniProtKB-EC"/>
</dbReference>
<feature type="domain" description="HMA" evidence="13">
    <location>
        <begin position="70"/>
        <end position="135"/>
    </location>
</feature>
<dbReference type="GO" id="GO:0005524">
    <property type="term" value="F:ATP binding"/>
    <property type="evidence" value="ECO:0007669"/>
    <property type="project" value="UniProtKB-UniRule"/>
</dbReference>
<dbReference type="SFLD" id="SFLDS00003">
    <property type="entry name" value="Haloacid_Dehalogenase"/>
    <property type="match status" value="1"/>
</dbReference>
<evidence type="ECO:0000256" key="11">
    <source>
        <dbReference type="ARBA" id="ARBA00047424"/>
    </source>
</evidence>
<keyword evidence="16" id="KW-1185">Reference proteome</keyword>
<reference evidence="15 16" key="1">
    <citation type="submission" date="2018-07" db="EMBL/GenBank/DDBJ databases">
        <title>Genomic Encyclopedia of Type Strains, Phase IV (KMG-IV): sequencing the most valuable type-strain genomes for metagenomic binning, comparative biology and taxonomic classification.</title>
        <authorList>
            <person name="Goeker M."/>
        </authorList>
    </citation>
    <scope>NUCLEOTIDE SEQUENCE [LARGE SCALE GENOMIC DNA]</scope>
    <source>
        <strain evidence="15 16">DSM 5603</strain>
    </source>
</reference>
<feature type="transmembrane region" description="Helical" evidence="12">
    <location>
        <begin position="159"/>
        <end position="182"/>
    </location>
</feature>
<dbReference type="Gene3D" id="3.40.50.1000">
    <property type="entry name" value="HAD superfamily/HAD-like"/>
    <property type="match status" value="1"/>
</dbReference>
<dbReference type="Proteomes" id="UP000254958">
    <property type="component" value="Unassembled WGS sequence"/>
</dbReference>
<dbReference type="FunFam" id="3.30.70.100:FF:000005">
    <property type="entry name" value="Copper-exporting P-type ATPase A"/>
    <property type="match status" value="2"/>
</dbReference>
<dbReference type="SUPFAM" id="SSF81665">
    <property type="entry name" value="Calcium ATPase, transmembrane domain M"/>
    <property type="match status" value="1"/>
</dbReference>
<evidence type="ECO:0000256" key="6">
    <source>
        <dbReference type="ARBA" id="ARBA00022840"/>
    </source>
</evidence>
<organism evidence="15 16">
    <name type="scientific">Gluconacetobacter liquefaciens</name>
    <name type="common">Acetobacter liquefaciens</name>
    <dbReference type="NCBI Taxonomy" id="89584"/>
    <lineage>
        <taxon>Bacteria</taxon>
        <taxon>Pseudomonadati</taxon>
        <taxon>Pseudomonadota</taxon>
        <taxon>Alphaproteobacteria</taxon>
        <taxon>Acetobacterales</taxon>
        <taxon>Acetobacteraceae</taxon>
        <taxon>Gluconacetobacter</taxon>
    </lineage>
</organism>
<dbReference type="SUPFAM" id="SSF55008">
    <property type="entry name" value="HMA, heavy metal-associated domain"/>
    <property type="match status" value="2"/>
</dbReference>
<evidence type="ECO:0000256" key="7">
    <source>
        <dbReference type="ARBA" id="ARBA00022967"/>
    </source>
</evidence>
<dbReference type="EMBL" id="JABEQI010000014">
    <property type="protein sequence ID" value="MBB2188021.1"/>
    <property type="molecule type" value="Genomic_DNA"/>
</dbReference>
<feature type="transmembrane region" description="Helical" evidence="12">
    <location>
        <begin position="738"/>
        <end position="755"/>
    </location>
</feature>
<dbReference type="CDD" id="cd02094">
    <property type="entry name" value="P-type_ATPase_Cu-like"/>
    <property type="match status" value="1"/>
</dbReference>
<dbReference type="InterPro" id="IPR008250">
    <property type="entry name" value="ATPase_P-typ_transduc_dom_A_sf"/>
</dbReference>
<dbReference type="InterPro" id="IPR027256">
    <property type="entry name" value="P-typ_ATPase_IB"/>
</dbReference>
<dbReference type="AlphaFoldDB" id="A0A370FXE0"/>
<dbReference type="Proteomes" id="UP000562982">
    <property type="component" value="Unassembled WGS sequence"/>
</dbReference>
<dbReference type="PANTHER" id="PTHR43520:SF8">
    <property type="entry name" value="P-TYPE CU(+) TRANSPORTER"/>
    <property type="match status" value="1"/>
</dbReference>
<dbReference type="Pfam" id="PF00702">
    <property type="entry name" value="Hydrolase"/>
    <property type="match status" value="1"/>
</dbReference>
<dbReference type="EMBL" id="QQAW01000012">
    <property type="protein sequence ID" value="RDI36125.1"/>
    <property type="molecule type" value="Genomic_DNA"/>
</dbReference>
<feature type="transmembrane region" description="Helical" evidence="12">
    <location>
        <begin position="761"/>
        <end position="781"/>
    </location>
</feature>
<dbReference type="FunFam" id="2.70.150.10:FF:000002">
    <property type="entry name" value="Copper-transporting ATPase 1, putative"/>
    <property type="match status" value="1"/>
</dbReference>
<protein>
    <recommendedName>
        <fullName evidence="10">P-type Cu(2+) transporter</fullName>
        <ecNumber evidence="10">7.2.2.9</ecNumber>
    </recommendedName>
</protein>
<dbReference type="SFLD" id="SFLDF00027">
    <property type="entry name" value="p-type_atpase"/>
    <property type="match status" value="1"/>
</dbReference>
<dbReference type="InterPro" id="IPR023298">
    <property type="entry name" value="ATPase_P-typ_TM_dom_sf"/>
</dbReference>
<dbReference type="CDD" id="cd00371">
    <property type="entry name" value="HMA"/>
    <property type="match status" value="2"/>
</dbReference>
<evidence type="ECO:0000256" key="4">
    <source>
        <dbReference type="ARBA" id="ARBA00022723"/>
    </source>
</evidence>
<dbReference type="OrthoDB" id="9760802at2"/>
<dbReference type="SFLD" id="SFLDG00002">
    <property type="entry name" value="C1.7:_P-type_atpase_like"/>
    <property type="match status" value="1"/>
</dbReference>
<evidence type="ECO:0000313" key="14">
    <source>
        <dbReference type="EMBL" id="MBB2188021.1"/>
    </source>
</evidence>
<dbReference type="InterPro" id="IPR001757">
    <property type="entry name" value="P_typ_ATPase"/>
</dbReference>
<dbReference type="InterPro" id="IPR006121">
    <property type="entry name" value="HMA_dom"/>
</dbReference>
<dbReference type="GO" id="GO:0016887">
    <property type="term" value="F:ATP hydrolysis activity"/>
    <property type="evidence" value="ECO:0007669"/>
    <property type="project" value="InterPro"/>
</dbReference>
<dbReference type="NCBIfam" id="TIGR01525">
    <property type="entry name" value="ATPase-IB_hvy"/>
    <property type="match status" value="1"/>
</dbReference>
<accession>A0A370FXE0</accession>
<dbReference type="PANTHER" id="PTHR43520">
    <property type="entry name" value="ATP7, ISOFORM B"/>
    <property type="match status" value="1"/>
</dbReference>
<dbReference type="PROSITE" id="PS01047">
    <property type="entry name" value="HMA_1"/>
    <property type="match status" value="2"/>
</dbReference>
<dbReference type="InterPro" id="IPR017969">
    <property type="entry name" value="Heavy-metal-associated_CS"/>
</dbReference>
<dbReference type="GO" id="GO:0005886">
    <property type="term" value="C:plasma membrane"/>
    <property type="evidence" value="ECO:0007669"/>
    <property type="project" value="UniProtKB-SubCell"/>
</dbReference>
<feature type="transmembrane region" description="Helical" evidence="12">
    <location>
        <begin position="247"/>
        <end position="265"/>
    </location>
</feature>
<feature type="transmembrane region" description="Helical" evidence="12">
    <location>
        <begin position="188"/>
        <end position="206"/>
    </location>
</feature>
<dbReference type="RefSeq" id="WP_114728808.1">
    <property type="nucleotide sequence ID" value="NZ_BJMI01000021.1"/>
</dbReference>